<keyword evidence="11" id="KW-1185">Reference proteome</keyword>
<dbReference type="PRINTS" id="PR00385">
    <property type="entry name" value="P450"/>
</dbReference>
<proteinExistence type="inferred from homology"/>
<dbReference type="CDD" id="cd11072">
    <property type="entry name" value="CYP71-like"/>
    <property type="match status" value="1"/>
</dbReference>
<dbReference type="AlphaFoldDB" id="A0AAD6EPZ6"/>
<dbReference type="FunFam" id="1.10.630.10:FF:000126">
    <property type="entry name" value="Predicted protein"/>
    <property type="match status" value="1"/>
</dbReference>
<evidence type="ECO:0000256" key="9">
    <source>
        <dbReference type="RuleBase" id="RU000461"/>
    </source>
</evidence>
<dbReference type="InterPro" id="IPR017972">
    <property type="entry name" value="Cyt_P450_CS"/>
</dbReference>
<evidence type="ECO:0008006" key="12">
    <source>
        <dbReference type="Google" id="ProtNLM"/>
    </source>
</evidence>
<keyword evidence="6 8" id="KW-0408">Iron</keyword>
<keyword evidence="3 8" id="KW-0349">Heme</keyword>
<dbReference type="GO" id="GO:0005506">
    <property type="term" value="F:iron ion binding"/>
    <property type="evidence" value="ECO:0007669"/>
    <property type="project" value="InterPro"/>
</dbReference>
<evidence type="ECO:0000256" key="8">
    <source>
        <dbReference type="PIRSR" id="PIRSR602401-1"/>
    </source>
</evidence>
<dbReference type="InterPro" id="IPR036396">
    <property type="entry name" value="Cyt_P450_sf"/>
</dbReference>
<name>A0AAD6EPZ6_9POAL</name>
<protein>
    <recommendedName>
        <fullName evidence="12">Cytochrome P450</fullName>
    </recommendedName>
</protein>
<dbReference type="PRINTS" id="PR00463">
    <property type="entry name" value="EP450I"/>
</dbReference>
<feature type="binding site" description="axial binding residue" evidence="8">
    <location>
        <position position="371"/>
    </location>
    <ligand>
        <name>heme</name>
        <dbReference type="ChEBI" id="CHEBI:30413"/>
    </ligand>
    <ligandPart>
        <name>Fe</name>
        <dbReference type="ChEBI" id="CHEBI:18248"/>
    </ligandPart>
</feature>
<evidence type="ECO:0000256" key="3">
    <source>
        <dbReference type="ARBA" id="ARBA00022617"/>
    </source>
</evidence>
<comment type="cofactor">
    <cofactor evidence="1 8">
        <name>heme</name>
        <dbReference type="ChEBI" id="CHEBI:30413"/>
    </cofactor>
</comment>
<dbReference type="Gene3D" id="1.10.630.10">
    <property type="entry name" value="Cytochrome P450"/>
    <property type="match status" value="1"/>
</dbReference>
<dbReference type="InterPro" id="IPR001128">
    <property type="entry name" value="Cyt_P450"/>
</dbReference>
<dbReference type="Pfam" id="PF00067">
    <property type="entry name" value="p450"/>
    <property type="match status" value="1"/>
</dbReference>
<dbReference type="GO" id="GO:0004497">
    <property type="term" value="F:monooxygenase activity"/>
    <property type="evidence" value="ECO:0007669"/>
    <property type="project" value="UniProtKB-KW"/>
</dbReference>
<evidence type="ECO:0000256" key="1">
    <source>
        <dbReference type="ARBA" id="ARBA00001971"/>
    </source>
</evidence>
<evidence type="ECO:0000256" key="5">
    <source>
        <dbReference type="ARBA" id="ARBA00023002"/>
    </source>
</evidence>
<evidence type="ECO:0000256" key="4">
    <source>
        <dbReference type="ARBA" id="ARBA00022723"/>
    </source>
</evidence>
<sequence>MLLHFGQVPTLVVSSADVAQEIMKKQDAIFASRPSLKANNIVAYGAKKVTFAPYGEYWKHVKKIYVAHLLGHAKVRSFEQARMGEVELVLEKVRHAQKMSNSIDLTEVFNLFTVGTLGRVLSKSFSKRRSALELIEQVAALYYEFNFEDYFPALRYLDRFFGVESKFMNIFKRWDAFFEDMITDHIKRARNNEEDGGFIEALLLLQANNQLDTELTREHLKAFLTDMLGAGVHTTFTTLDWAMAELMRNQEIMKLIQEQLRKITPTGGSGMLTNEDIKELTVLTAVIKETLRLHPPGPVAVPRQSIEESRIIGYTIPKGTTVFVNIWSINRDPKYWECPDEFRPERFIGSTVDFWGNNFQFIPFGAGRRICPGIQFAMYNIEVLLANVLCKFDWELPNGMKPEELDMGYAPGLITVTRNKRLILVPK</sequence>
<evidence type="ECO:0000313" key="11">
    <source>
        <dbReference type="Proteomes" id="UP001210211"/>
    </source>
</evidence>
<dbReference type="SUPFAM" id="SSF48264">
    <property type="entry name" value="Cytochrome P450"/>
    <property type="match status" value="1"/>
</dbReference>
<keyword evidence="7 9" id="KW-0503">Monooxygenase</keyword>
<evidence type="ECO:0000256" key="2">
    <source>
        <dbReference type="ARBA" id="ARBA00010617"/>
    </source>
</evidence>
<dbReference type="PROSITE" id="PS00086">
    <property type="entry name" value="CYTOCHROME_P450"/>
    <property type="match status" value="1"/>
</dbReference>
<comment type="similarity">
    <text evidence="2 9">Belongs to the cytochrome P450 family.</text>
</comment>
<accession>A0AAD6EPZ6</accession>
<reference evidence="10 11" key="1">
    <citation type="journal article" date="2022" name="Cell">
        <title>Repeat-based holocentromeres influence genome architecture and karyotype evolution.</title>
        <authorList>
            <person name="Hofstatter P.G."/>
            <person name="Thangavel G."/>
            <person name="Lux T."/>
            <person name="Neumann P."/>
            <person name="Vondrak T."/>
            <person name="Novak P."/>
            <person name="Zhang M."/>
            <person name="Costa L."/>
            <person name="Castellani M."/>
            <person name="Scott A."/>
            <person name="Toegelov H."/>
            <person name="Fuchs J."/>
            <person name="Mata-Sucre Y."/>
            <person name="Dias Y."/>
            <person name="Vanzela A.L.L."/>
            <person name="Huettel B."/>
            <person name="Almeida C.C.S."/>
            <person name="Simkova H."/>
            <person name="Souza G."/>
            <person name="Pedrosa-Harand A."/>
            <person name="Macas J."/>
            <person name="Mayer K.F.X."/>
            <person name="Houben A."/>
            <person name="Marques A."/>
        </authorList>
    </citation>
    <scope>NUCLEOTIDE SEQUENCE [LARGE SCALE GENOMIC DNA]</scope>
    <source>
        <strain evidence="10">RhyTen1mFocal</strain>
    </source>
</reference>
<dbReference type="PANTHER" id="PTHR47955">
    <property type="entry name" value="CYTOCHROME P450 FAMILY 71 PROTEIN"/>
    <property type="match status" value="1"/>
</dbReference>
<dbReference type="EMBL" id="JAMRDG010000001">
    <property type="protein sequence ID" value="KAJ3696882.1"/>
    <property type="molecule type" value="Genomic_DNA"/>
</dbReference>
<evidence type="ECO:0000313" key="10">
    <source>
        <dbReference type="EMBL" id="KAJ3696882.1"/>
    </source>
</evidence>
<evidence type="ECO:0000256" key="7">
    <source>
        <dbReference type="ARBA" id="ARBA00023033"/>
    </source>
</evidence>
<organism evidence="10 11">
    <name type="scientific">Rhynchospora tenuis</name>
    <dbReference type="NCBI Taxonomy" id="198213"/>
    <lineage>
        <taxon>Eukaryota</taxon>
        <taxon>Viridiplantae</taxon>
        <taxon>Streptophyta</taxon>
        <taxon>Embryophyta</taxon>
        <taxon>Tracheophyta</taxon>
        <taxon>Spermatophyta</taxon>
        <taxon>Magnoliopsida</taxon>
        <taxon>Liliopsida</taxon>
        <taxon>Poales</taxon>
        <taxon>Cyperaceae</taxon>
        <taxon>Cyperoideae</taxon>
        <taxon>Rhynchosporeae</taxon>
        <taxon>Rhynchospora</taxon>
    </lineage>
</organism>
<dbReference type="InterPro" id="IPR002401">
    <property type="entry name" value="Cyt_P450_E_grp-I"/>
</dbReference>
<dbReference type="PANTHER" id="PTHR47955:SF14">
    <property type="entry name" value="OS01G0543600 PROTEIN"/>
    <property type="match status" value="1"/>
</dbReference>
<dbReference type="GO" id="GO:0020037">
    <property type="term" value="F:heme binding"/>
    <property type="evidence" value="ECO:0007669"/>
    <property type="project" value="InterPro"/>
</dbReference>
<dbReference type="GO" id="GO:0016705">
    <property type="term" value="F:oxidoreductase activity, acting on paired donors, with incorporation or reduction of molecular oxygen"/>
    <property type="evidence" value="ECO:0007669"/>
    <property type="project" value="InterPro"/>
</dbReference>
<keyword evidence="5 9" id="KW-0560">Oxidoreductase</keyword>
<evidence type="ECO:0000256" key="6">
    <source>
        <dbReference type="ARBA" id="ARBA00023004"/>
    </source>
</evidence>
<dbReference type="Proteomes" id="UP001210211">
    <property type="component" value="Unassembled WGS sequence"/>
</dbReference>
<comment type="caution">
    <text evidence="10">The sequence shown here is derived from an EMBL/GenBank/DDBJ whole genome shotgun (WGS) entry which is preliminary data.</text>
</comment>
<gene>
    <name evidence="10" type="ORF">LUZ61_000587</name>
</gene>
<keyword evidence="4 8" id="KW-0479">Metal-binding</keyword>